<dbReference type="RefSeq" id="WP_211649350.1">
    <property type="nucleotide sequence ID" value="NZ_JAFEVO010000001.1"/>
</dbReference>
<dbReference type="InterPro" id="IPR049978">
    <property type="entry name" value="SCO6880-like"/>
</dbReference>
<comment type="caution">
    <text evidence="1">The sequence shown here is derived from an EMBL/GenBank/DDBJ whole genome shotgun (WGS) entry which is preliminary data.</text>
</comment>
<organism evidence="1 2">
    <name type="scientific">Leucobacter manosquensis</name>
    <dbReference type="NCBI Taxonomy" id="2810611"/>
    <lineage>
        <taxon>Bacteria</taxon>
        <taxon>Bacillati</taxon>
        <taxon>Actinomycetota</taxon>
        <taxon>Actinomycetes</taxon>
        <taxon>Micrococcales</taxon>
        <taxon>Microbacteriaceae</taxon>
        <taxon>Leucobacter</taxon>
    </lineage>
</organism>
<dbReference type="Proteomes" id="UP000811492">
    <property type="component" value="Unassembled WGS sequence"/>
</dbReference>
<sequence>MAHEELATVRFSRRASQGVVLGIDKPGIWSLGIAIAPVLATVVTQGPFNAVFVAILMSPLAITGLIKRHGIALTLWLVWATRFRLRKMMGRTMFKRRVKRAEPIIRGELQLPGLEDRFQIWESPSGIAVVWDKARQTASITCMVTSPGMARHRTQVMTAHDREHLTAALMSVAGSWTRRRQIMRVSMQERTRPGTIVREQRTFDALGATGDLAESYQEALTRVAEESVLHPQSITLTIDAGGGAGRAAAKDLGGGKAGILGMVEQEIAATTESLRVAGFTKVVWTSPREWGAWGRGIVDPVAEGKIDIRLGTAFEGIAPELAGPMSCIDEKNHVETDSAFHRVYWIAEYPRLETLPGFMGEVASAETSAGIPVRHTLQIVGTPVPIEQALKGIRKQRESWKQNAALKARRGNDMTIADNSDWQNLDAREQDLINGQGELAWTGFVVVSALSHEALLRSCTSMELAGSTASIELVPLTYQQAAALMTVAYPAGTGM</sequence>
<protein>
    <submittedName>
        <fullName evidence="1">PrgI family protein</fullName>
    </submittedName>
</protein>
<dbReference type="NCBIfam" id="NF042935">
    <property type="entry name" value="SCO6880_fam"/>
    <property type="match status" value="1"/>
</dbReference>
<keyword evidence="2" id="KW-1185">Reference proteome</keyword>
<name>A0ABS5M595_9MICO</name>
<evidence type="ECO:0000313" key="2">
    <source>
        <dbReference type="Proteomes" id="UP000811492"/>
    </source>
</evidence>
<accession>A0ABS5M595</accession>
<gene>
    <name evidence="1" type="ORF">JSQ98_09180</name>
</gene>
<reference evidence="1 2" key="1">
    <citation type="submission" date="2021-02" db="EMBL/GenBank/DDBJ databases">
        <title>Draft genome and description of Leucobacter sp nov strain Marseille-Q4368.</title>
        <authorList>
            <person name="Boxberger M."/>
            <person name="La Scola B."/>
        </authorList>
    </citation>
    <scope>NUCLEOTIDE SEQUENCE [LARGE SCALE GENOMIC DNA]</scope>
    <source>
        <strain evidence="1 2">Marseille-Q4368</strain>
    </source>
</reference>
<dbReference type="EMBL" id="JAFEVO010000001">
    <property type="protein sequence ID" value="MBS3182361.1"/>
    <property type="molecule type" value="Genomic_DNA"/>
</dbReference>
<proteinExistence type="predicted"/>
<evidence type="ECO:0000313" key="1">
    <source>
        <dbReference type="EMBL" id="MBS3182361.1"/>
    </source>
</evidence>